<keyword evidence="6" id="KW-0472">Membrane</keyword>
<reference evidence="9 10" key="1">
    <citation type="submission" date="2020-02" db="EMBL/GenBank/DDBJ databases">
        <authorList>
            <person name="Kim M.K."/>
        </authorList>
    </citation>
    <scope>NUCLEOTIDE SEQUENCE [LARGE SCALE GENOMIC DNA]</scope>
    <source>
        <strain evidence="9 10">17J57-3</strain>
    </source>
</reference>
<evidence type="ECO:0000313" key="9">
    <source>
        <dbReference type="EMBL" id="NEX60791.1"/>
    </source>
</evidence>
<keyword evidence="10" id="KW-1185">Reference proteome</keyword>
<keyword evidence="7" id="KW-0998">Cell outer membrane</keyword>
<dbReference type="PANTHER" id="PTHR30069">
    <property type="entry name" value="TONB-DEPENDENT OUTER MEMBRANE RECEPTOR"/>
    <property type="match status" value="1"/>
</dbReference>
<evidence type="ECO:0000259" key="8">
    <source>
        <dbReference type="Pfam" id="PF00593"/>
    </source>
</evidence>
<gene>
    <name evidence="9" type="ORF">G3574_06850</name>
</gene>
<proteinExistence type="predicted"/>
<dbReference type="Proteomes" id="UP000482155">
    <property type="component" value="Unassembled WGS sequence"/>
</dbReference>
<dbReference type="AlphaFoldDB" id="A0A6B3SIY5"/>
<keyword evidence="2" id="KW-0813">Transport</keyword>
<evidence type="ECO:0000256" key="5">
    <source>
        <dbReference type="ARBA" id="ARBA00023077"/>
    </source>
</evidence>
<accession>A0A6B3SIY5</accession>
<evidence type="ECO:0000313" key="10">
    <source>
        <dbReference type="Proteomes" id="UP000482155"/>
    </source>
</evidence>
<evidence type="ECO:0000256" key="6">
    <source>
        <dbReference type="ARBA" id="ARBA00023136"/>
    </source>
</evidence>
<dbReference type="GO" id="GO:0044718">
    <property type="term" value="P:siderophore transmembrane transport"/>
    <property type="evidence" value="ECO:0007669"/>
    <property type="project" value="TreeGrafter"/>
</dbReference>
<dbReference type="EMBL" id="JAAIVB010000015">
    <property type="protein sequence ID" value="NEX60791.1"/>
    <property type="molecule type" value="Genomic_DNA"/>
</dbReference>
<comment type="subcellular location">
    <subcellularLocation>
        <location evidence="1">Cell outer membrane</location>
        <topology evidence="1">Multi-pass membrane protein</topology>
    </subcellularLocation>
</comment>
<dbReference type="Gene3D" id="2.40.170.20">
    <property type="entry name" value="TonB-dependent receptor, beta-barrel domain"/>
    <property type="match status" value="1"/>
</dbReference>
<dbReference type="PANTHER" id="PTHR30069:SF28">
    <property type="entry name" value="TONB-DEPENDENT RECEPTOR YNCD-RELATED"/>
    <property type="match status" value="1"/>
</dbReference>
<organism evidence="9 10">
    <name type="scientific">Noviherbaspirillum galbum</name>
    <dbReference type="NCBI Taxonomy" id="2709383"/>
    <lineage>
        <taxon>Bacteria</taxon>
        <taxon>Pseudomonadati</taxon>
        <taxon>Pseudomonadota</taxon>
        <taxon>Betaproteobacteria</taxon>
        <taxon>Burkholderiales</taxon>
        <taxon>Oxalobacteraceae</taxon>
        <taxon>Noviherbaspirillum</taxon>
    </lineage>
</organism>
<keyword evidence="9" id="KW-0675">Receptor</keyword>
<keyword evidence="5" id="KW-0798">TonB box</keyword>
<evidence type="ECO:0000256" key="4">
    <source>
        <dbReference type="ARBA" id="ARBA00022692"/>
    </source>
</evidence>
<sequence length="401" mass="43351">GAGLRADLSHYTTDGYRDHSAAERNQFNAKGVWNAGPDTTLTGVLNLFRQPLAQDPLGLTRAQFEQDPRQAASVATTFDTRKRIDQDQAGLLAEHRLGQSDRLNARFYTGTRSVFQTLSMSGAAANSSGGVVDLDNRYHGASLSWSHGVSATAPLGWTVGVEADRLDQQRRGYVNNNGTPGALRRDETDRASNVDLFGQLEWAFAPQWKATAGARASRVRLSVDDRYVTAASPNDSGGVDYSHTSPVAGVVWHAADELNVYANVGRGFETPTLTEIAYRLGGTGPNFNLRASTSLQMEAGVKWRGQRQSIDVALFRSRSADEIVPLVNDNGRTIFQNVDGVKRQGVEATWKRDWQGVTTQLAYTFLDARFDQAYTSGSGATAAIVAAGNALPGAPRHSLFG</sequence>
<feature type="domain" description="TonB-dependent receptor-like beta-barrel" evidence="8">
    <location>
        <begin position="38"/>
        <end position="399"/>
    </location>
</feature>
<dbReference type="SUPFAM" id="SSF56935">
    <property type="entry name" value="Porins"/>
    <property type="match status" value="1"/>
</dbReference>
<dbReference type="InterPro" id="IPR036942">
    <property type="entry name" value="Beta-barrel_TonB_sf"/>
</dbReference>
<dbReference type="GO" id="GO:0015344">
    <property type="term" value="F:siderophore uptake transmembrane transporter activity"/>
    <property type="evidence" value="ECO:0007669"/>
    <property type="project" value="TreeGrafter"/>
</dbReference>
<evidence type="ECO:0000256" key="1">
    <source>
        <dbReference type="ARBA" id="ARBA00004571"/>
    </source>
</evidence>
<feature type="non-terminal residue" evidence="9">
    <location>
        <position position="401"/>
    </location>
</feature>
<evidence type="ECO:0000256" key="3">
    <source>
        <dbReference type="ARBA" id="ARBA00022452"/>
    </source>
</evidence>
<dbReference type="Pfam" id="PF00593">
    <property type="entry name" value="TonB_dep_Rec_b-barrel"/>
    <property type="match status" value="1"/>
</dbReference>
<dbReference type="GO" id="GO:0009279">
    <property type="term" value="C:cell outer membrane"/>
    <property type="evidence" value="ECO:0007669"/>
    <property type="project" value="UniProtKB-SubCell"/>
</dbReference>
<protein>
    <submittedName>
        <fullName evidence="9">TonB-dependent receptor</fullName>
    </submittedName>
</protein>
<feature type="non-terminal residue" evidence="9">
    <location>
        <position position="1"/>
    </location>
</feature>
<dbReference type="RefSeq" id="WP_163961390.1">
    <property type="nucleotide sequence ID" value="NZ_JAAIVB010000015.1"/>
</dbReference>
<evidence type="ECO:0000256" key="7">
    <source>
        <dbReference type="ARBA" id="ARBA00023237"/>
    </source>
</evidence>
<dbReference type="InterPro" id="IPR000531">
    <property type="entry name" value="Beta-barrel_TonB"/>
</dbReference>
<keyword evidence="4" id="KW-0812">Transmembrane</keyword>
<dbReference type="InterPro" id="IPR039426">
    <property type="entry name" value="TonB-dep_rcpt-like"/>
</dbReference>
<keyword evidence="3" id="KW-1134">Transmembrane beta strand</keyword>
<evidence type="ECO:0000256" key="2">
    <source>
        <dbReference type="ARBA" id="ARBA00022448"/>
    </source>
</evidence>
<comment type="caution">
    <text evidence="9">The sequence shown here is derived from an EMBL/GenBank/DDBJ whole genome shotgun (WGS) entry which is preliminary data.</text>
</comment>
<name>A0A6B3SIY5_9BURK</name>